<proteinExistence type="predicted"/>
<keyword evidence="2" id="KW-1185">Reference proteome</keyword>
<name>A7SU08_NEMVE</name>
<reference evidence="1 2" key="1">
    <citation type="journal article" date="2007" name="Science">
        <title>Sea anemone genome reveals ancestral eumetazoan gene repertoire and genomic organization.</title>
        <authorList>
            <person name="Putnam N.H."/>
            <person name="Srivastava M."/>
            <person name="Hellsten U."/>
            <person name="Dirks B."/>
            <person name="Chapman J."/>
            <person name="Salamov A."/>
            <person name="Terry A."/>
            <person name="Shapiro H."/>
            <person name="Lindquist E."/>
            <person name="Kapitonov V.V."/>
            <person name="Jurka J."/>
            <person name="Genikhovich G."/>
            <person name="Grigoriev I.V."/>
            <person name="Lucas S.M."/>
            <person name="Steele R.E."/>
            <person name="Finnerty J.R."/>
            <person name="Technau U."/>
            <person name="Martindale M.Q."/>
            <person name="Rokhsar D.S."/>
        </authorList>
    </citation>
    <scope>NUCLEOTIDE SEQUENCE [LARGE SCALE GENOMIC DNA]</scope>
    <source>
        <strain evidence="2">CH2 X CH6</strain>
    </source>
</reference>
<dbReference type="InParanoid" id="A7SU08"/>
<evidence type="ECO:0000313" key="1">
    <source>
        <dbReference type="EMBL" id="EDO32813.1"/>
    </source>
</evidence>
<dbReference type="HOGENOM" id="CLU_774575_0_0_1"/>
<dbReference type="AlphaFoldDB" id="A7SU08"/>
<dbReference type="EMBL" id="DS469805">
    <property type="protein sequence ID" value="EDO32813.1"/>
    <property type="molecule type" value="Genomic_DNA"/>
</dbReference>
<dbReference type="Proteomes" id="UP000001593">
    <property type="component" value="Unassembled WGS sequence"/>
</dbReference>
<gene>
    <name evidence="1" type="ORF">NEMVEDRAFT_v1g247404</name>
</gene>
<dbReference type="SUPFAM" id="SSF141571">
    <property type="entry name" value="Pentapeptide repeat-like"/>
    <property type="match status" value="1"/>
</dbReference>
<sequence length="358" mass="41000">MGCIQGRQIWVCTKGAKLWGVYWVDRFGDDNFRDDNFRDVNFRNDNFRDNNFRDGNFRDDNFRDANFRDNSFGQVSKPLGMCIDQGNNMEGEVDKELVQLLDLNSLGDLKATFVKNKVYTTKALTHLTESQYDRMGIAIGQVATIKSVLAEKSSAAPEACSREERIHTLMKKIREIGKEKEGKASNVPANRLTKSKKEATYRDIVLRVGWLHRRNENCAYKQVRLGEASVRKLSFKQGENITPAILLEKAARLFFFWWPLKSWTSPGDGHPCTYLTYLKEHGLFASRVTFYLMTTMKNSNVDWSGQVIDTKTSMQSTSDKVKWNTSSAIRTNEGSKLATEDSEKLFVVKVMMCQQIMP</sequence>
<evidence type="ECO:0000313" key="2">
    <source>
        <dbReference type="Proteomes" id="UP000001593"/>
    </source>
</evidence>
<evidence type="ECO:0008006" key="3">
    <source>
        <dbReference type="Google" id="ProtNLM"/>
    </source>
</evidence>
<accession>A7SU08</accession>
<protein>
    <recommendedName>
        <fullName evidence="3">SAM domain-containing protein</fullName>
    </recommendedName>
</protein>
<organism evidence="1 2">
    <name type="scientific">Nematostella vectensis</name>
    <name type="common">Starlet sea anemone</name>
    <dbReference type="NCBI Taxonomy" id="45351"/>
    <lineage>
        <taxon>Eukaryota</taxon>
        <taxon>Metazoa</taxon>
        <taxon>Cnidaria</taxon>
        <taxon>Anthozoa</taxon>
        <taxon>Hexacorallia</taxon>
        <taxon>Actiniaria</taxon>
        <taxon>Edwardsiidae</taxon>
        <taxon>Nematostella</taxon>
    </lineage>
</organism>